<dbReference type="SMART" id="SM00471">
    <property type="entry name" value="HDc"/>
    <property type="match status" value="1"/>
</dbReference>
<dbReference type="NCBIfam" id="TIGR00277">
    <property type="entry name" value="HDIG"/>
    <property type="match status" value="1"/>
</dbReference>
<dbReference type="PANTHER" id="PTHR33594">
    <property type="entry name" value="SUPERFAMILY HYDROLASE, PUTATIVE (AFU_ORTHOLOGUE AFUA_1G03035)-RELATED"/>
    <property type="match status" value="1"/>
</dbReference>
<dbReference type="PANTHER" id="PTHR33594:SF1">
    <property type="entry name" value="HD_PDEASE DOMAIN-CONTAINING PROTEIN"/>
    <property type="match status" value="1"/>
</dbReference>
<reference evidence="2 3" key="1">
    <citation type="submission" date="2020-02" db="EMBL/GenBank/DDBJ databases">
        <title>Thermophilic hydrogen producing bacteria, Caloranaerobacter azorensis.</title>
        <authorList>
            <person name="Baek K."/>
        </authorList>
    </citation>
    <scope>NUCLEOTIDE SEQUENCE [LARGE SCALE GENOMIC DNA]</scope>
    <source>
        <strain evidence="2 3">T3-1</strain>
    </source>
</reference>
<dbReference type="InterPro" id="IPR006675">
    <property type="entry name" value="HDIG_dom"/>
</dbReference>
<feature type="domain" description="HD/PDEase" evidence="1">
    <location>
        <begin position="33"/>
        <end position="153"/>
    </location>
</feature>
<dbReference type="EMBL" id="CP048617">
    <property type="protein sequence ID" value="QIB26466.1"/>
    <property type="molecule type" value="Genomic_DNA"/>
</dbReference>
<accession>A0A6P1YEU5</accession>
<dbReference type="InterPro" id="IPR003607">
    <property type="entry name" value="HD/PDEase_dom"/>
</dbReference>
<dbReference type="KEGG" id="cazo:G3A45_03550"/>
<evidence type="ECO:0000313" key="2">
    <source>
        <dbReference type="EMBL" id="QIB26466.1"/>
    </source>
</evidence>
<dbReference type="Pfam" id="PF01966">
    <property type="entry name" value="HD"/>
    <property type="match status" value="1"/>
</dbReference>
<dbReference type="CDD" id="cd00077">
    <property type="entry name" value="HDc"/>
    <property type="match status" value="1"/>
</dbReference>
<dbReference type="Proteomes" id="UP000464452">
    <property type="component" value="Chromosome"/>
</dbReference>
<evidence type="ECO:0000313" key="3">
    <source>
        <dbReference type="Proteomes" id="UP000464452"/>
    </source>
</evidence>
<gene>
    <name evidence="2" type="ORF">G3A45_03550</name>
</gene>
<sequence>MESYVLSEARKFLITYLKGKKYTNETNYPWRKDWEFVVYHSFRVESYVMKILKGEKQKISSEEVELLRIAAILHDIGRFDDRQQHAKVGAEIVKGWLDENYKISSQIKDVEKLLYMIETHSDKEKYEDDFCCKVLKDADILDEIGVLSIFMAANRVDNNSPFFFDQLLDRVRKFEIDFCDRKMLKLKTSTAKEILKKKKDFIISFTNQLEDELDGGEDILDLINKNEY</sequence>
<evidence type="ECO:0000259" key="1">
    <source>
        <dbReference type="SMART" id="SM00471"/>
    </source>
</evidence>
<dbReference type="RefSeq" id="WP_163234530.1">
    <property type="nucleotide sequence ID" value="NZ_CP048617.1"/>
</dbReference>
<protein>
    <submittedName>
        <fullName evidence="2">HD domain-containing protein</fullName>
    </submittedName>
</protein>
<dbReference type="SUPFAM" id="SSF109604">
    <property type="entry name" value="HD-domain/PDEase-like"/>
    <property type="match status" value="1"/>
</dbReference>
<proteinExistence type="predicted"/>
<name>A0A6P1YEU5_9FIRM</name>
<organism evidence="2 3">
    <name type="scientific">Caloranaerobacter azorensis</name>
    <dbReference type="NCBI Taxonomy" id="116090"/>
    <lineage>
        <taxon>Bacteria</taxon>
        <taxon>Bacillati</taxon>
        <taxon>Bacillota</taxon>
        <taxon>Tissierellia</taxon>
        <taxon>Tissierellales</taxon>
        <taxon>Thermohalobacteraceae</taxon>
        <taxon>Caloranaerobacter</taxon>
    </lineage>
</organism>
<dbReference type="InterPro" id="IPR006674">
    <property type="entry name" value="HD_domain"/>
</dbReference>
<dbReference type="Gene3D" id="1.10.3210.10">
    <property type="entry name" value="Hypothetical protein af1432"/>
    <property type="match status" value="1"/>
</dbReference>
<dbReference type="AlphaFoldDB" id="A0A6P1YEU5"/>